<evidence type="ECO:0000313" key="1">
    <source>
        <dbReference type="EMBL" id="ABV49869.1"/>
    </source>
</evidence>
<accession>A8G2N8</accession>
<dbReference type="RefSeq" id="WP_012007033.1">
    <property type="nucleotide sequence ID" value="NC_009840.1"/>
</dbReference>
<name>A8G2N8_PROM2</name>
<reference evidence="1 2" key="1">
    <citation type="journal article" date="2007" name="PLoS Genet.">
        <title>Patterns and implications of gene gain and loss in the evolution of Prochlorococcus.</title>
        <authorList>
            <person name="Kettler G.C."/>
            <person name="Martiny A.C."/>
            <person name="Huang K."/>
            <person name="Zucker J."/>
            <person name="Coleman M.L."/>
            <person name="Rodrigue S."/>
            <person name="Chen F."/>
            <person name="Lapidus A."/>
            <person name="Ferriera S."/>
            <person name="Johnson J."/>
            <person name="Steglich C."/>
            <person name="Church G.M."/>
            <person name="Richardson P."/>
            <person name="Chisholm S.W."/>
        </authorList>
    </citation>
    <scope>NUCLEOTIDE SEQUENCE [LARGE SCALE GENOMIC DNA]</scope>
    <source>
        <strain evidence="1 2">MIT 9215</strain>
    </source>
</reference>
<dbReference type="STRING" id="93060.P9215_02521"/>
<organism evidence="1 2">
    <name type="scientific">Prochlorococcus marinus (strain MIT 9215)</name>
    <dbReference type="NCBI Taxonomy" id="93060"/>
    <lineage>
        <taxon>Bacteria</taxon>
        <taxon>Bacillati</taxon>
        <taxon>Cyanobacteriota</taxon>
        <taxon>Cyanophyceae</taxon>
        <taxon>Synechococcales</taxon>
        <taxon>Prochlorococcaceae</taxon>
        <taxon>Prochlorococcus</taxon>
    </lineage>
</organism>
<evidence type="ECO:0000313" key="2">
    <source>
        <dbReference type="Proteomes" id="UP000002014"/>
    </source>
</evidence>
<dbReference type="HOGENOM" id="CLU_186686_1_0_3"/>
<dbReference type="Proteomes" id="UP000002014">
    <property type="component" value="Chromosome"/>
</dbReference>
<dbReference type="OrthoDB" id="488396at2"/>
<proteinExistence type="predicted"/>
<dbReference type="KEGG" id="pmh:P9215_02521"/>
<dbReference type="Pfam" id="PF10742">
    <property type="entry name" value="DUF2555"/>
    <property type="match status" value="1"/>
</dbReference>
<sequence>MKFIIENKISDELVNSFDKEMSLKITKRLEEDNYNKPFDGLKDSNLLRDLARNRPELTINYIHLNDQKPFDEN</sequence>
<protein>
    <submittedName>
        <fullName evidence="1">Uncharacterized protein</fullName>
    </submittedName>
</protein>
<dbReference type="InterPro" id="IPR019678">
    <property type="entry name" value="DUF2555"/>
</dbReference>
<dbReference type="AlphaFoldDB" id="A8G2N8"/>
<dbReference type="EMBL" id="CP000825">
    <property type="protein sequence ID" value="ABV49869.1"/>
    <property type="molecule type" value="Genomic_DNA"/>
</dbReference>
<gene>
    <name evidence="1" type="ordered locus">P9215_02521</name>
</gene>